<keyword evidence="5 12" id="KW-0808">Transferase</keyword>
<evidence type="ECO:0000256" key="10">
    <source>
        <dbReference type="ARBA" id="ARBA00047384"/>
    </source>
</evidence>
<evidence type="ECO:0000256" key="13">
    <source>
        <dbReference type="SAM" id="MobiDB-lite"/>
    </source>
</evidence>
<dbReference type="STRING" id="741276.A0A2S5B2B7"/>
<dbReference type="GO" id="GO:0035242">
    <property type="term" value="F:protein-arginine omega-N asymmetric methyltransferase activity"/>
    <property type="evidence" value="ECO:0007669"/>
    <property type="project" value="UniProtKB-EC"/>
</dbReference>
<evidence type="ECO:0000259" key="15">
    <source>
        <dbReference type="Pfam" id="PF22528"/>
    </source>
</evidence>
<dbReference type="EMBL" id="PJQD01000096">
    <property type="protein sequence ID" value="POY70928.1"/>
    <property type="molecule type" value="Genomic_DNA"/>
</dbReference>
<evidence type="ECO:0000256" key="5">
    <source>
        <dbReference type="ARBA" id="ARBA00022679"/>
    </source>
</evidence>
<name>A0A2S5B2B7_9BASI</name>
<dbReference type="InterPro" id="IPR036236">
    <property type="entry name" value="Znf_C2H2_sf"/>
</dbReference>
<evidence type="ECO:0000256" key="7">
    <source>
        <dbReference type="ARBA" id="ARBA00022723"/>
    </source>
</evidence>
<keyword evidence="3" id="KW-0963">Cytoplasm</keyword>
<dbReference type="OrthoDB" id="7848332at2759"/>
<dbReference type="Pfam" id="PF22528">
    <property type="entry name" value="PRMT_C"/>
    <property type="match status" value="1"/>
</dbReference>
<evidence type="ECO:0000256" key="8">
    <source>
        <dbReference type="ARBA" id="ARBA00022771"/>
    </source>
</evidence>
<comment type="caution">
    <text evidence="16">The sequence shown here is derived from an EMBL/GenBank/DDBJ whole genome shotgun (WGS) entry which is preliminary data.</text>
</comment>
<feature type="region of interest" description="Disordered" evidence="13">
    <location>
        <begin position="132"/>
        <end position="151"/>
    </location>
</feature>
<feature type="compositionally biased region" description="Acidic residues" evidence="13">
    <location>
        <begin position="13"/>
        <end position="23"/>
    </location>
</feature>
<dbReference type="InterPro" id="IPR055135">
    <property type="entry name" value="PRMT_dom"/>
</dbReference>
<dbReference type="Gene3D" id="3.40.50.150">
    <property type="entry name" value="Vaccinia Virus protein VP39"/>
    <property type="match status" value="1"/>
</dbReference>
<keyword evidence="8" id="KW-0863">Zinc-finger</keyword>
<comment type="catalytic activity">
    <reaction evidence="10">
        <text>L-arginyl-[protein] + 2 S-adenosyl-L-methionine = N(omega),N(omega)-dimethyl-L-arginyl-[protein] + 2 S-adenosyl-L-homocysteine + 2 H(+)</text>
        <dbReference type="Rhea" id="RHEA:48096"/>
        <dbReference type="Rhea" id="RHEA-COMP:10532"/>
        <dbReference type="Rhea" id="RHEA-COMP:11991"/>
        <dbReference type="ChEBI" id="CHEBI:15378"/>
        <dbReference type="ChEBI" id="CHEBI:29965"/>
        <dbReference type="ChEBI" id="CHEBI:57856"/>
        <dbReference type="ChEBI" id="CHEBI:59789"/>
        <dbReference type="ChEBI" id="CHEBI:61897"/>
        <dbReference type="EC" id="2.1.1.319"/>
    </reaction>
    <physiologicalReaction direction="left-to-right" evidence="10">
        <dbReference type="Rhea" id="RHEA:48097"/>
    </physiologicalReaction>
</comment>
<dbReference type="PROSITE" id="PS51678">
    <property type="entry name" value="SAM_MT_PRMT"/>
    <property type="match status" value="1"/>
</dbReference>
<evidence type="ECO:0000259" key="14">
    <source>
        <dbReference type="Pfam" id="PF21137"/>
    </source>
</evidence>
<keyword evidence="4 12" id="KW-0489">Methyltransferase</keyword>
<dbReference type="FunFam" id="3.40.50.150:FF:000003">
    <property type="entry name" value="Blast:Protein arginine N-methyltransferase 1"/>
    <property type="match status" value="1"/>
</dbReference>
<dbReference type="PANTHER" id="PTHR11006:SF53">
    <property type="entry name" value="PROTEIN ARGININE N-METHYLTRANSFERASE 3"/>
    <property type="match status" value="1"/>
</dbReference>
<evidence type="ECO:0000256" key="6">
    <source>
        <dbReference type="ARBA" id="ARBA00022691"/>
    </source>
</evidence>
<evidence type="ECO:0000256" key="4">
    <source>
        <dbReference type="ARBA" id="ARBA00022603"/>
    </source>
</evidence>
<dbReference type="Pfam" id="PF06325">
    <property type="entry name" value="PrmA"/>
    <property type="match status" value="1"/>
</dbReference>
<dbReference type="SUPFAM" id="SSF53335">
    <property type="entry name" value="S-adenosyl-L-methionine-dependent methyltransferases"/>
    <property type="match status" value="1"/>
</dbReference>
<dbReference type="SUPFAM" id="SSF57667">
    <property type="entry name" value="beta-beta-alpha zinc fingers"/>
    <property type="match status" value="1"/>
</dbReference>
<proteinExistence type="predicted"/>
<accession>A0A2S5B2B7</accession>
<evidence type="ECO:0000313" key="16">
    <source>
        <dbReference type="EMBL" id="POY70928.1"/>
    </source>
</evidence>
<dbReference type="InterPro" id="IPR025799">
    <property type="entry name" value="Arg_MeTrfase"/>
</dbReference>
<comment type="catalytic activity">
    <reaction evidence="11">
        <text>L-arginyl-[protein] + S-adenosyl-L-methionine = N(omega)-methyl-L-arginyl-[protein] + S-adenosyl-L-homocysteine + H(+)</text>
        <dbReference type="Rhea" id="RHEA:48100"/>
        <dbReference type="Rhea" id="RHEA-COMP:10532"/>
        <dbReference type="Rhea" id="RHEA-COMP:11990"/>
        <dbReference type="ChEBI" id="CHEBI:15378"/>
        <dbReference type="ChEBI" id="CHEBI:29965"/>
        <dbReference type="ChEBI" id="CHEBI:57856"/>
        <dbReference type="ChEBI" id="CHEBI:59789"/>
        <dbReference type="ChEBI" id="CHEBI:65280"/>
    </reaction>
    <physiologicalReaction direction="left-to-right" evidence="11">
        <dbReference type="Rhea" id="RHEA:48101"/>
    </physiologicalReaction>
</comment>
<organism evidence="16 17">
    <name type="scientific">Rhodotorula taiwanensis</name>
    <dbReference type="NCBI Taxonomy" id="741276"/>
    <lineage>
        <taxon>Eukaryota</taxon>
        <taxon>Fungi</taxon>
        <taxon>Dikarya</taxon>
        <taxon>Basidiomycota</taxon>
        <taxon>Pucciniomycotina</taxon>
        <taxon>Microbotryomycetes</taxon>
        <taxon>Sporidiobolales</taxon>
        <taxon>Sporidiobolaceae</taxon>
        <taxon>Rhodotorula</taxon>
    </lineage>
</organism>
<reference evidence="16 17" key="1">
    <citation type="journal article" date="2018" name="Front. Microbiol.">
        <title>Prospects for Fungal Bioremediation of Acidic Radioactive Waste Sites: Characterization and Genome Sequence of Rhodotorula taiwanensis MD1149.</title>
        <authorList>
            <person name="Tkavc R."/>
            <person name="Matrosova V.Y."/>
            <person name="Grichenko O.E."/>
            <person name="Gostincar C."/>
            <person name="Volpe R.P."/>
            <person name="Klimenkova P."/>
            <person name="Gaidamakova E.K."/>
            <person name="Zhou C.E."/>
            <person name="Stewart B.J."/>
            <person name="Lyman M.G."/>
            <person name="Malfatti S.A."/>
            <person name="Rubinfeld B."/>
            <person name="Courtot M."/>
            <person name="Singh J."/>
            <person name="Dalgard C.L."/>
            <person name="Hamilton T."/>
            <person name="Frey K.G."/>
            <person name="Gunde-Cimerman N."/>
            <person name="Dugan L."/>
            <person name="Daly M.J."/>
        </authorList>
    </citation>
    <scope>NUCLEOTIDE SEQUENCE [LARGE SCALE GENOMIC DNA]</scope>
    <source>
        <strain evidence="16 17">MD1149</strain>
    </source>
</reference>
<evidence type="ECO:0000256" key="1">
    <source>
        <dbReference type="ARBA" id="ARBA00004514"/>
    </source>
</evidence>
<feature type="domain" description="Protein arginine N-methyltransferase" evidence="15">
    <location>
        <begin position="389"/>
        <end position="562"/>
    </location>
</feature>
<evidence type="ECO:0000313" key="17">
    <source>
        <dbReference type="Proteomes" id="UP000237144"/>
    </source>
</evidence>
<keyword evidence="6 12" id="KW-0949">S-adenosyl-L-methionine</keyword>
<dbReference type="PANTHER" id="PTHR11006">
    <property type="entry name" value="PROTEIN ARGININE N-METHYLTRANSFERASE"/>
    <property type="match status" value="1"/>
</dbReference>
<keyword evidence="17" id="KW-1185">Reference proteome</keyword>
<dbReference type="InterPro" id="IPR049482">
    <property type="entry name" value="ANM3-like_C2H2_Zf"/>
</dbReference>
<dbReference type="GO" id="GO:0042054">
    <property type="term" value="F:histone methyltransferase activity"/>
    <property type="evidence" value="ECO:0007669"/>
    <property type="project" value="TreeGrafter"/>
</dbReference>
<feature type="domain" description="Protein arginine N-methyltransferase 3-like C2H2 zinc finger" evidence="14">
    <location>
        <begin position="73"/>
        <end position="113"/>
    </location>
</feature>
<evidence type="ECO:0000256" key="3">
    <source>
        <dbReference type="ARBA" id="ARBA00022490"/>
    </source>
</evidence>
<evidence type="ECO:0000256" key="12">
    <source>
        <dbReference type="PROSITE-ProRule" id="PRU01015"/>
    </source>
</evidence>
<dbReference type="GO" id="GO:0005634">
    <property type="term" value="C:nucleus"/>
    <property type="evidence" value="ECO:0007669"/>
    <property type="project" value="TreeGrafter"/>
</dbReference>
<keyword evidence="7" id="KW-0479">Metal-binding</keyword>
<dbReference type="GO" id="GO:0032259">
    <property type="term" value="P:methylation"/>
    <property type="evidence" value="ECO:0007669"/>
    <property type="project" value="UniProtKB-KW"/>
</dbReference>
<dbReference type="GO" id="GO:0005829">
    <property type="term" value="C:cytosol"/>
    <property type="evidence" value="ECO:0007669"/>
    <property type="project" value="UniProtKB-SubCell"/>
</dbReference>
<comment type="subcellular location">
    <subcellularLocation>
        <location evidence="1">Cytoplasm</location>
        <location evidence="1">Cytosol</location>
    </subcellularLocation>
</comment>
<protein>
    <recommendedName>
        <fullName evidence="2">type I protein arginine methyltransferase</fullName>
        <ecNumber evidence="2">2.1.1.319</ecNumber>
    </recommendedName>
</protein>
<gene>
    <name evidence="16" type="ORF">BMF94_6106</name>
</gene>
<dbReference type="AlphaFoldDB" id="A0A2S5B2B7"/>
<evidence type="ECO:0000256" key="11">
    <source>
        <dbReference type="ARBA" id="ARBA00049303"/>
    </source>
</evidence>
<dbReference type="Gene3D" id="2.70.160.11">
    <property type="entry name" value="Hnrnp arginine n-methyltransferase1"/>
    <property type="match status" value="1"/>
</dbReference>
<dbReference type="EC" id="2.1.1.319" evidence="2"/>
<evidence type="ECO:0000256" key="9">
    <source>
        <dbReference type="ARBA" id="ARBA00022833"/>
    </source>
</evidence>
<dbReference type="GO" id="GO:0008270">
    <property type="term" value="F:zinc ion binding"/>
    <property type="evidence" value="ECO:0007669"/>
    <property type="project" value="UniProtKB-KW"/>
</dbReference>
<dbReference type="Proteomes" id="UP000237144">
    <property type="component" value="Unassembled WGS sequence"/>
</dbReference>
<dbReference type="InterPro" id="IPR029063">
    <property type="entry name" value="SAM-dependent_MTases_sf"/>
</dbReference>
<sequence length="579" mass="63930">MSAYASSSGSESDKDDSWDDFTPDDQTAHANVTYSLFDQQKQFQSPQEALEHDKQAYGVDVPLLAATLGKSPLDFFERIRLINYIRATHPDPASLKRLDRNAAWLQDDAYLKPVIEDDALLQLDFDDLSLQGDLAPPVPSTSTSQGPVPRGMDPSASDLIDALTAQLSDAQAANDALRKIVRERCGKEMGLDGLLGGAAVQEEEAVIEERGKGKGKAAEAEDGEAIHKNDDHYYESYQYNDIHEIMLKDRVRTLAYRSFILHPANKPRFEGKVVLDVGCGTGILSMFAAKAGARKVYAVDASNVAYKAMRNIKANGFEETIQVIKGKVEEINLPEKVDVIISEWMGYCLLYECMLDSVLYARDKYLNPDGLMVPSQTSILLSAYAGQPWHDDRVKFWDDVYGFDMQAMKDKIEDEAHIEVVDDGEVVSNEVSIADIYTQTATIASLSFSSPFSLSITRAPASAANSTSFTLHALLAHFDTYFTSAPRIADSSLRTGSVRDEDGEVFFTTGAWDTPTHWKQTMLVFAKPLEVSIGDEVKGEITVVKDPENSRELNVSAVWTVSDSTGVKRSEGVQAWKVR</sequence>
<dbReference type="Pfam" id="PF21137">
    <property type="entry name" value="ANM3_C2H2_Zf"/>
    <property type="match status" value="1"/>
</dbReference>
<keyword evidence="9" id="KW-0862">Zinc</keyword>
<feature type="region of interest" description="Disordered" evidence="13">
    <location>
        <begin position="1"/>
        <end position="26"/>
    </location>
</feature>
<feature type="compositionally biased region" description="Low complexity" evidence="13">
    <location>
        <begin position="1"/>
        <end position="10"/>
    </location>
</feature>
<dbReference type="CDD" id="cd02440">
    <property type="entry name" value="AdoMet_MTases"/>
    <property type="match status" value="1"/>
</dbReference>
<evidence type="ECO:0000256" key="2">
    <source>
        <dbReference type="ARBA" id="ARBA00011925"/>
    </source>
</evidence>